<dbReference type="InterPro" id="IPR012337">
    <property type="entry name" value="RNaseH-like_sf"/>
</dbReference>
<accession>A0A0F9ITP8</accession>
<keyword evidence="1" id="KW-0235">DNA replication</keyword>
<dbReference type="Gene3D" id="3.30.70.370">
    <property type="match status" value="1"/>
</dbReference>
<dbReference type="InterPro" id="IPR036397">
    <property type="entry name" value="RNaseH_sf"/>
</dbReference>
<dbReference type="Gene3D" id="1.20.1060.10">
    <property type="entry name" value="Taq DNA Polymerase, Chain T, domain 4"/>
    <property type="match status" value="1"/>
</dbReference>
<sequence>MKLVQTADPIISALKGADIVIVDTETSGLHPHRDGKILGGIGIKVLNGPSFYLPFRHSAAHCRCTTGTPQIDPCRNCEHPVSAHKKGKGCAVDWPEVNADIGELLRLAPALKGKTIVMHHAPFDLAVTDNEGLDLTGERVLCTMVLWRLISDNEPSYALKKLTKKYIDPEAYDSEKFIKGFLRRYHGSSDMPYTFIPAQLIVDYVNDDLNSTETLFLKALPKIEEYGLTDLLAIEEKVTKSLYRMERRGFPIDRAWVEERVDRLAVLLDEAKEACRKHVGKRLGVRLKQKARLKGNALQALEKAHETYLAGFDALNVHHVRAVYEGLGTKSWKPTDKGNQSWDNAVLLSLVHDGDSLAAAILRHRTLNKIKVTYYDNLLSLADPNNIIHCSIRQSGTKTGRMSAANPNLTNLPKQENLAEVWSAEELAATARNQAEMAKAGRQLITGTDDLPFSADPEELNILSEVRGSFVPRKVSGLLLADWDQVELRILAHYANEETMIRAFHYGLDIHAITARAAFGERPRDAEEAKRWRGDGKTFNFALVFRMGLALTATRLRKSREEAKEFREAFFARYPRVREFTNLVERTLQRRLVATCLKHGTRDLCLDGCEEPTLRRGWVKNLWGRRRMLWEENESLGYKSDFYKGVNVLVQGSAGDLMRDTLWQLDDALSDTGAYINIPVHDEFIIDTPIAELSQVAGIVVPTMETCPRLKVPLKVSLQWAPERWSQAIDLDCPTCHGLGKVTELSDDELFEAVYAGRDDMKQFTCPECDGRRFLLEKATNAKT</sequence>
<dbReference type="PANTHER" id="PTHR10133">
    <property type="entry name" value="DNA POLYMERASE I"/>
    <property type="match status" value="1"/>
</dbReference>
<dbReference type="Pfam" id="PF00476">
    <property type="entry name" value="DNA_pol_A"/>
    <property type="match status" value="1"/>
</dbReference>
<dbReference type="AlphaFoldDB" id="A0A0F9ITP8"/>
<dbReference type="PANTHER" id="PTHR10133:SF27">
    <property type="entry name" value="DNA POLYMERASE NU"/>
    <property type="match status" value="1"/>
</dbReference>
<comment type="caution">
    <text evidence="3">The sequence shown here is derived from an EMBL/GenBank/DDBJ whole genome shotgun (WGS) entry which is preliminary data.</text>
</comment>
<dbReference type="EMBL" id="LAZR01011624">
    <property type="protein sequence ID" value="KKM60724.1"/>
    <property type="molecule type" value="Genomic_DNA"/>
</dbReference>
<proteinExistence type="predicted"/>
<dbReference type="GO" id="GO:0003677">
    <property type="term" value="F:DNA binding"/>
    <property type="evidence" value="ECO:0007669"/>
    <property type="project" value="InterPro"/>
</dbReference>
<evidence type="ECO:0000256" key="1">
    <source>
        <dbReference type="ARBA" id="ARBA00022705"/>
    </source>
</evidence>
<gene>
    <name evidence="3" type="ORF">LCGC14_1538980</name>
</gene>
<dbReference type="InterPro" id="IPR043502">
    <property type="entry name" value="DNA/RNA_pol_sf"/>
</dbReference>
<dbReference type="InterPro" id="IPR002298">
    <property type="entry name" value="DNA_polymerase_A"/>
</dbReference>
<evidence type="ECO:0000259" key="2">
    <source>
        <dbReference type="SMART" id="SM00482"/>
    </source>
</evidence>
<dbReference type="InterPro" id="IPR001098">
    <property type="entry name" value="DNA-dir_DNA_pol_A_palm_dom"/>
</dbReference>
<dbReference type="GO" id="GO:0006302">
    <property type="term" value="P:double-strand break repair"/>
    <property type="evidence" value="ECO:0007669"/>
    <property type="project" value="TreeGrafter"/>
</dbReference>
<evidence type="ECO:0000313" key="3">
    <source>
        <dbReference type="EMBL" id="KKM60724.1"/>
    </source>
</evidence>
<feature type="domain" description="DNA-directed DNA polymerase family A palm" evidence="2">
    <location>
        <begin position="464"/>
        <end position="692"/>
    </location>
</feature>
<protein>
    <recommendedName>
        <fullName evidence="2">DNA-directed DNA polymerase family A palm domain-containing protein</fullName>
    </recommendedName>
</protein>
<dbReference type="SUPFAM" id="SSF56672">
    <property type="entry name" value="DNA/RNA polymerases"/>
    <property type="match status" value="1"/>
</dbReference>
<reference evidence="3" key="1">
    <citation type="journal article" date="2015" name="Nature">
        <title>Complex archaea that bridge the gap between prokaryotes and eukaryotes.</title>
        <authorList>
            <person name="Spang A."/>
            <person name="Saw J.H."/>
            <person name="Jorgensen S.L."/>
            <person name="Zaremba-Niedzwiedzka K."/>
            <person name="Martijn J."/>
            <person name="Lind A.E."/>
            <person name="van Eijk R."/>
            <person name="Schleper C."/>
            <person name="Guy L."/>
            <person name="Ettema T.J."/>
        </authorList>
    </citation>
    <scope>NUCLEOTIDE SEQUENCE</scope>
</reference>
<dbReference type="Gene3D" id="1.10.150.20">
    <property type="entry name" value="5' to 3' exonuclease, C-terminal subdomain"/>
    <property type="match status" value="1"/>
</dbReference>
<name>A0A0F9ITP8_9ZZZZ</name>
<dbReference type="Gene3D" id="3.30.420.10">
    <property type="entry name" value="Ribonuclease H-like superfamily/Ribonuclease H"/>
    <property type="match status" value="1"/>
</dbReference>
<dbReference type="SMART" id="SM00482">
    <property type="entry name" value="POLAc"/>
    <property type="match status" value="1"/>
</dbReference>
<dbReference type="GO" id="GO:0003887">
    <property type="term" value="F:DNA-directed DNA polymerase activity"/>
    <property type="evidence" value="ECO:0007669"/>
    <property type="project" value="InterPro"/>
</dbReference>
<dbReference type="SUPFAM" id="SSF53098">
    <property type="entry name" value="Ribonuclease H-like"/>
    <property type="match status" value="1"/>
</dbReference>
<dbReference type="GO" id="GO:0006261">
    <property type="term" value="P:DNA-templated DNA replication"/>
    <property type="evidence" value="ECO:0007669"/>
    <property type="project" value="InterPro"/>
</dbReference>
<organism evidence="3">
    <name type="scientific">marine sediment metagenome</name>
    <dbReference type="NCBI Taxonomy" id="412755"/>
    <lineage>
        <taxon>unclassified sequences</taxon>
        <taxon>metagenomes</taxon>
        <taxon>ecological metagenomes</taxon>
    </lineage>
</organism>